<dbReference type="AlphaFoldDB" id="A0A9P8WF11"/>
<sequence length="122" mass="13698">MFDARHRGMAVFSDVIFAASVLAANSDLGNRWASSIPAFFVVACVSFPFLFCKYGECIRMKCEFAAEASLVLQCMRTKHETVSEEEAVAEAEAHEKERRQSNASRRQSNATRRTLARERSKA</sequence>
<accession>A0A9P8WF11</accession>
<reference evidence="3 4" key="1">
    <citation type="journal article" date="2021" name="Nat. Commun.">
        <title>Genetic determinants of endophytism in the Arabidopsis root mycobiome.</title>
        <authorList>
            <person name="Mesny F."/>
            <person name="Miyauchi S."/>
            <person name="Thiergart T."/>
            <person name="Pickel B."/>
            <person name="Atanasova L."/>
            <person name="Karlsson M."/>
            <person name="Huettel B."/>
            <person name="Barry K.W."/>
            <person name="Haridas S."/>
            <person name="Chen C."/>
            <person name="Bauer D."/>
            <person name="Andreopoulos W."/>
            <person name="Pangilinan J."/>
            <person name="LaButti K."/>
            <person name="Riley R."/>
            <person name="Lipzen A."/>
            <person name="Clum A."/>
            <person name="Drula E."/>
            <person name="Henrissat B."/>
            <person name="Kohler A."/>
            <person name="Grigoriev I.V."/>
            <person name="Martin F.M."/>
            <person name="Hacquard S."/>
        </authorList>
    </citation>
    <scope>NUCLEOTIDE SEQUENCE [LARGE SCALE GENOMIC DNA]</scope>
    <source>
        <strain evidence="3 4">MPI-CAGE-CH-0241</strain>
    </source>
</reference>
<keyword evidence="2" id="KW-0472">Membrane</keyword>
<evidence type="ECO:0000256" key="1">
    <source>
        <dbReference type="SAM" id="MobiDB-lite"/>
    </source>
</evidence>
<organism evidence="3 4">
    <name type="scientific">Thelonectria olida</name>
    <dbReference type="NCBI Taxonomy" id="1576542"/>
    <lineage>
        <taxon>Eukaryota</taxon>
        <taxon>Fungi</taxon>
        <taxon>Dikarya</taxon>
        <taxon>Ascomycota</taxon>
        <taxon>Pezizomycotina</taxon>
        <taxon>Sordariomycetes</taxon>
        <taxon>Hypocreomycetidae</taxon>
        <taxon>Hypocreales</taxon>
        <taxon>Nectriaceae</taxon>
        <taxon>Thelonectria</taxon>
    </lineage>
</organism>
<keyword evidence="2" id="KW-1133">Transmembrane helix</keyword>
<comment type="caution">
    <text evidence="3">The sequence shown here is derived from an EMBL/GenBank/DDBJ whole genome shotgun (WGS) entry which is preliminary data.</text>
</comment>
<feature type="region of interest" description="Disordered" evidence="1">
    <location>
        <begin position="85"/>
        <end position="122"/>
    </location>
</feature>
<evidence type="ECO:0000313" key="4">
    <source>
        <dbReference type="Proteomes" id="UP000777438"/>
    </source>
</evidence>
<feature type="compositionally biased region" description="Low complexity" evidence="1">
    <location>
        <begin position="101"/>
        <end position="110"/>
    </location>
</feature>
<dbReference type="EMBL" id="JAGPYM010000003">
    <property type="protein sequence ID" value="KAH6897063.1"/>
    <property type="molecule type" value="Genomic_DNA"/>
</dbReference>
<name>A0A9P8WF11_9HYPO</name>
<dbReference type="Proteomes" id="UP000777438">
    <property type="component" value="Unassembled WGS sequence"/>
</dbReference>
<feature type="compositionally biased region" description="Basic and acidic residues" evidence="1">
    <location>
        <begin position="91"/>
        <end position="100"/>
    </location>
</feature>
<protein>
    <submittedName>
        <fullName evidence="3">Uncharacterized protein</fullName>
    </submittedName>
</protein>
<evidence type="ECO:0000256" key="2">
    <source>
        <dbReference type="SAM" id="Phobius"/>
    </source>
</evidence>
<evidence type="ECO:0000313" key="3">
    <source>
        <dbReference type="EMBL" id="KAH6897063.1"/>
    </source>
</evidence>
<keyword evidence="2" id="KW-0812">Transmembrane</keyword>
<feature type="transmembrane region" description="Helical" evidence="2">
    <location>
        <begin position="33"/>
        <end position="51"/>
    </location>
</feature>
<proteinExistence type="predicted"/>
<gene>
    <name evidence="3" type="ORF">B0T10DRAFT_556906</name>
</gene>
<dbReference type="OrthoDB" id="446368at2759"/>
<keyword evidence="4" id="KW-1185">Reference proteome</keyword>